<dbReference type="EMBL" id="CADEPM010000012">
    <property type="protein sequence ID" value="CAB3411112.1"/>
    <property type="molecule type" value="Genomic_DNA"/>
</dbReference>
<gene>
    <name evidence="1" type="ORF">CBOVIS_LOCUS12537</name>
</gene>
<dbReference type="SUPFAM" id="SSF57903">
    <property type="entry name" value="FYVE/PHD zinc finger"/>
    <property type="match status" value="1"/>
</dbReference>
<name>A0A8S1FFC2_9PELO</name>
<dbReference type="Proteomes" id="UP000494206">
    <property type="component" value="Unassembled WGS sequence"/>
</dbReference>
<evidence type="ECO:0000313" key="1">
    <source>
        <dbReference type="EMBL" id="CAB3411112.1"/>
    </source>
</evidence>
<reference evidence="1 2" key="1">
    <citation type="submission" date="2020-04" db="EMBL/GenBank/DDBJ databases">
        <authorList>
            <person name="Laetsch R D."/>
            <person name="Stevens L."/>
            <person name="Kumar S."/>
            <person name="Blaxter L. M."/>
        </authorList>
    </citation>
    <scope>NUCLEOTIDE SEQUENCE [LARGE SCALE GENOMIC DNA]</scope>
</reference>
<sequence length="499" mass="58132">MPNGSIFFKPYVRGPNDIAEIRLTPKDVPDSKYAKDFSCWATVKERIVTGLKIVRQIDNRNFHDKQIELKNEVTEHEFSRQFSGKEVGRLFYRTITRPNFTEPPICLVCKRDNENCGDCGPLYWIPELPAFFAMHHICALTLIHGDLSFCKRNKKPKIQFDDPFTHYFQQTSLQEFSRLLRVASRVRCSAKICRARARIGAHTRCQNKCIMFDSLKKTQCKRHFHYPCFLESGGFYFFDDGQYWGTCHLYRDQVVRPKLVECLNDMIPSSSFYSKIPQNVSLDGMRKYMKSQKCFYCSKEVNGYLIPQKVITVFCECGIWSYHFDCVRREIFTQMGNFKCPRCGIDEQMDQQCATQGLIPIKFKCEIDENSANRCRNGCICPLGAERFALAVEHAPLFEKLECRGKIECNQISHRICAGIFYGLQPYLSKKFSAIPWYCRKCEVEYGQSVIYRSIPNDPLSKEINALIRKFKLTNFVELLDRPTIELQNEAAVVYLRGW</sequence>
<accession>A0A8S1FFC2</accession>
<comment type="caution">
    <text evidence="1">The sequence shown here is derived from an EMBL/GenBank/DDBJ whole genome shotgun (WGS) entry which is preliminary data.</text>
</comment>
<dbReference type="InterPro" id="IPR011011">
    <property type="entry name" value="Znf_FYVE_PHD"/>
</dbReference>
<protein>
    <recommendedName>
        <fullName evidence="3">PHD-type domain-containing protein</fullName>
    </recommendedName>
</protein>
<proteinExistence type="predicted"/>
<evidence type="ECO:0000313" key="2">
    <source>
        <dbReference type="Proteomes" id="UP000494206"/>
    </source>
</evidence>
<evidence type="ECO:0008006" key="3">
    <source>
        <dbReference type="Google" id="ProtNLM"/>
    </source>
</evidence>
<dbReference type="AlphaFoldDB" id="A0A8S1FFC2"/>
<keyword evidence="2" id="KW-1185">Reference proteome</keyword>
<organism evidence="1 2">
    <name type="scientific">Caenorhabditis bovis</name>
    <dbReference type="NCBI Taxonomy" id="2654633"/>
    <lineage>
        <taxon>Eukaryota</taxon>
        <taxon>Metazoa</taxon>
        <taxon>Ecdysozoa</taxon>
        <taxon>Nematoda</taxon>
        <taxon>Chromadorea</taxon>
        <taxon>Rhabditida</taxon>
        <taxon>Rhabditina</taxon>
        <taxon>Rhabditomorpha</taxon>
        <taxon>Rhabditoidea</taxon>
        <taxon>Rhabditidae</taxon>
        <taxon>Peloderinae</taxon>
        <taxon>Caenorhabditis</taxon>
    </lineage>
</organism>